<dbReference type="Proteomes" id="UP001172457">
    <property type="component" value="Chromosome 2"/>
</dbReference>
<gene>
    <name evidence="7" type="ORF">OSB04_005740</name>
</gene>
<protein>
    <submittedName>
        <fullName evidence="7">Uncharacterized protein</fullName>
    </submittedName>
</protein>
<evidence type="ECO:0000313" key="8">
    <source>
        <dbReference type="Proteomes" id="UP001172457"/>
    </source>
</evidence>
<reference evidence="7" key="1">
    <citation type="submission" date="2023-03" db="EMBL/GenBank/DDBJ databases">
        <title>Chromosome-scale reference genome and RAD-based genetic map of yellow starthistle (Centaurea solstitialis) reveal putative structural variation and QTLs associated with invader traits.</title>
        <authorList>
            <person name="Reatini B."/>
            <person name="Cang F.A."/>
            <person name="Jiang Q."/>
            <person name="Mckibben M.T.W."/>
            <person name="Barker M.S."/>
            <person name="Rieseberg L.H."/>
            <person name="Dlugosch K.M."/>
        </authorList>
    </citation>
    <scope>NUCLEOTIDE SEQUENCE</scope>
    <source>
        <strain evidence="7">CAN-66</strain>
        <tissue evidence="7">Leaf</tissue>
    </source>
</reference>
<comment type="similarity">
    <text evidence="2">Belongs to the TMEM14 family.</text>
</comment>
<organism evidence="7 8">
    <name type="scientific">Centaurea solstitialis</name>
    <name type="common">yellow star-thistle</name>
    <dbReference type="NCBI Taxonomy" id="347529"/>
    <lineage>
        <taxon>Eukaryota</taxon>
        <taxon>Viridiplantae</taxon>
        <taxon>Streptophyta</taxon>
        <taxon>Embryophyta</taxon>
        <taxon>Tracheophyta</taxon>
        <taxon>Spermatophyta</taxon>
        <taxon>Magnoliopsida</taxon>
        <taxon>eudicotyledons</taxon>
        <taxon>Gunneridae</taxon>
        <taxon>Pentapetalae</taxon>
        <taxon>asterids</taxon>
        <taxon>campanulids</taxon>
        <taxon>Asterales</taxon>
        <taxon>Asteraceae</taxon>
        <taxon>Carduoideae</taxon>
        <taxon>Cardueae</taxon>
        <taxon>Centaureinae</taxon>
        <taxon>Centaurea</taxon>
    </lineage>
</organism>
<dbReference type="PANTHER" id="PTHR12668:SF37">
    <property type="entry name" value="PROTEIN FATTY ACID EXPORT 2, CHLOROPLASTIC"/>
    <property type="match status" value="1"/>
</dbReference>
<sequence length="78" mass="8237">MLVSQRLTLGFAAFFGVGGLMGYLKSDNKKSFIYGGTSAIVLYYVYTQLPVNPVYASCIGLGLSVVLLGVTGIGFKSC</sequence>
<feature type="transmembrane region" description="Helical" evidence="6">
    <location>
        <begin position="53"/>
        <end position="75"/>
    </location>
</feature>
<dbReference type="GO" id="GO:0009706">
    <property type="term" value="C:chloroplast inner membrane"/>
    <property type="evidence" value="ECO:0007669"/>
    <property type="project" value="TreeGrafter"/>
</dbReference>
<evidence type="ECO:0000256" key="6">
    <source>
        <dbReference type="SAM" id="Phobius"/>
    </source>
</evidence>
<comment type="caution">
    <text evidence="7">The sequence shown here is derived from an EMBL/GenBank/DDBJ whole genome shotgun (WGS) entry which is preliminary data.</text>
</comment>
<comment type="subcellular location">
    <subcellularLocation>
        <location evidence="1">Membrane</location>
    </subcellularLocation>
</comment>
<dbReference type="AlphaFoldDB" id="A0AA38TGM3"/>
<dbReference type="EMBL" id="JARYMX010000002">
    <property type="protein sequence ID" value="KAJ9560580.1"/>
    <property type="molecule type" value="Genomic_DNA"/>
</dbReference>
<keyword evidence="3 6" id="KW-0812">Transmembrane</keyword>
<keyword evidence="5 6" id="KW-0472">Membrane</keyword>
<name>A0AA38TGM3_9ASTR</name>
<evidence type="ECO:0000256" key="1">
    <source>
        <dbReference type="ARBA" id="ARBA00004370"/>
    </source>
</evidence>
<accession>A0AA38TGM3</accession>
<evidence type="ECO:0000256" key="4">
    <source>
        <dbReference type="ARBA" id="ARBA00022989"/>
    </source>
</evidence>
<dbReference type="InterPro" id="IPR044890">
    <property type="entry name" value="TMEM14_sf"/>
</dbReference>
<dbReference type="Pfam" id="PF03647">
    <property type="entry name" value="Tmemb_14"/>
    <property type="match status" value="1"/>
</dbReference>
<feature type="transmembrane region" description="Helical" evidence="6">
    <location>
        <begin position="6"/>
        <end position="24"/>
    </location>
</feature>
<dbReference type="Gene3D" id="1.10.10.1740">
    <property type="entry name" value="Transmembrane protein 14-like"/>
    <property type="match status" value="1"/>
</dbReference>
<evidence type="ECO:0000313" key="7">
    <source>
        <dbReference type="EMBL" id="KAJ9560580.1"/>
    </source>
</evidence>
<proteinExistence type="inferred from homology"/>
<dbReference type="GO" id="GO:0015245">
    <property type="term" value="F:fatty acid transmembrane transporter activity"/>
    <property type="evidence" value="ECO:0007669"/>
    <property type="project" value="TreeGrafter"/>
</dbReference>
<evidence type="ECO:0000256" key="5">
    <source>
        <dbReference type="ARBA" id="ARBA00023136"/>
    </source>
</evidence>
<keyword evidence="4 6" id="KW-1133">Transmembrane helix</keyword>
<dbReference type="InterPro" id="IPR005349">
    <property type="entry name" value="TMEM14"/>
</dbReference>
<keyword evidence="8" id="KW-1185">Reference proteome</keyword>
<evidence type="ECO:0000256" key="2">
    <source>
        <dbReference type="ARBA" id="ARBA00007590"/>
    </source>
</evidence>
<evidence type="ECO:0000256" key="3">
    <source>
        <dbReference type="ARBA" id="ARBA00022692"/>
    </source>
</evidence>
<dbReference type="PANTHER" id="PTHR12668">
    <property type="entry name" value="TRANSMEMBRANE PROTEIN 14, 15"/>
    <property type="match status" value="1"/>
</dbReference>